<dbReference type="GO" id="GO:0016491">
    <property type="term" value="F:oxidoreductase activity"/>
    <property type="evidence" value="ECO:0007669"/>
    <property type="project" value="UniProtKB-KW"/>
</dbReference>
<dbReference type="Pfam" id="PF22725">
    <property type="entry name" value="GFO_IDH_MocA_C3"/>
    <property type="match status" value="1"/>
</dbReference>
<dbReference type="InterPro" id="IPR055170">
    <property type="entry name" value="GFO_IDH_MocA-like_dom"/>
</dbReference>
<dbReference type="Gene3D" id="3.30.360.10">
    <property type="entry name" value="Dihydrodipicolinate Reductase, domain 2"/>
    <property type="match status" value="1"/>
</dbReference>
<dbReference type="AlphaFoldDB" id="A0A399JCG1"/>
<dbReference type="InterPro" id="IPR050463">
    <property type="entry name" value="Gfo/Idh/MocA_oxidrdct_glycsds"/>
</dbReference>
<name>A0A399JCG1_9MICC</name>
<dbReference type="EMBL" id="QQXK01000004">
    <property type="protein sequence ID" value="RII43218.1"/>
    <property type="molecule type" value="Genomic_DNA"/>
</dbReference>
<feature type="domain" description="GFO/IDH/MocA-like oxidoreductase" evidence="4">
    <location>
        <begin position="145"/>
        <end position="278"/>
    </location>
</feature>
<protein>
    <submittedName>
        <fullName evidence="5">Gfo/Idh/MocA family oxidoreductase</fullName>
    </submittedName>
</protein>
<sequence>MTTPLRIAIIGHAFMGRAHAHAWRTAPAFFDLPLKPEVVLAVGREGFKAQEFADTWGIPEISTDWREAIAREDIDVIDICTPGDTHAEIAIAALQAGKHVLCEKPLANTLAEATAMARAAEEAHAASGALAMCGFSYRRTPALSYARQLVEEGFLGRLWQVRAQYLQDWLADPEAPWVWRLASELAGSGALGDIGSHIIDAAQWVSGHTIEGVSALTSTFVDARPLPDGGRGEVDVDDAAVFSSRLSGGVLGAFEATRYATGRKNALRVELSGTEGAIAFDLTDSNFVELYRVADGERAGFARIDVSQPGHPYAAWWPPGHALGYEHAFSHQAVDFVRAVAAGEQPRPSFADAAQVQAVLDAVQRSAAADGALTAPTA</sequence>
<evidence type="ECO:0000313" key="6">
    <source>
        <dbReference type="Proteomes" id="UP000265419"/>
    </source>
</evidence>
<comment type="caution">
    <text evidence="5">The sequence shown here is derived from an EMBL/GenBank/DDBJ whole genome shotgun (WGS) entry which is preliminary data.</text>
</comment>
<dbReference type="SUPFAM" id="SSF51735">
    <property type="entry name" value="NAD(P)-binding Rossmann-fold domains"/>
    <property type="match status" value="1"/>
</dbReference>
<dbReference type="Gene3D" id="3.40.50.720">
    <property type="entry name" value="NAD(P)-binding Rossmann-like Domain"/>
    <property type="match status" value="1"/>
</dbReference>
<dbReference type="SUPFAM" id="SSF55347">
    <property type="entry name" value="Glyceraldehyde-3-phosphate dehydrogenase-like, C-terminal domain"/>
    <property type="match status" value="1"/>
</dbReference>
<evidence type="ECO:0000259" key="4">
    <source>
        <dbReference type="Pfam" id="PF22725"/>
    </source>
</evidence>
<dbReference type="RefSeq" id="WP_119423590.1">
    <property type="nucleotide sequence ID" value="NZ_QQXK01000004.1"/>
</dbReference>
<feature type="domain" description="Gfo/Idh/MocA-like oxidoreductase N-terminal" evidence="3">
    <location>
        <begin position="5"/>
        <end position="125"/>
    </location>
</feature>
<dbReference type="InterPro" id="IPR000683">
    <property type="entry name" value="Gfo/Idh/MocA-like_OxRdtase_N"/>
</dbReference>
<dbReference type="PANTHER" id="PTHR43818:SF11">
    <property type="entry name" value="BCDNA.GH03377"/>
    <property type="match status" value="1"/>
</dbReference>
<evidence type="ECO:0000313" key="5">
    <source>
        <dbReference type="EMBL" id="RII43218.1"/>
    </source>
</evidence>
<keyword evidence="1" id="KW-0560">Oxidoreductase</keyword>
<organism evidence="5 6">
    <name type="scientific">Galactobacter valiniphilus</name>
    <dbReference type="NCBI Taxonomy" id="2676122"/>
    <lineage>
        <taxon>Bacteria</taxon>
        <taxon>Bacillati</taxon>
        <taxon>Actinomycetota</taxon>
        <taxon>Actinomycetes</taxon>
        <taxon>Micrococcales</taxon>
        <taxon>Micrococcaceae</taxon>
        <taxon>Galactobacter</taxon>
    </lineage>
</organism>
<dbReference type="PANTHER" id="PTHR43818">
    <property type="entry name" value="BCDNA.GH03377"/>
    <property type="match status" value="1"/>
</dbReference>
<dbReference type="Pfam" id="PF01408">
    <property type="entry name" value="GFO_IDH_MocA"/>
    <property type="match status" value="1"/>
</dbReference>
<reference evidence="5 6" key="1">
    <citation type="submission" date="2018-07" db="EMBL/GenBank/DDBJ databases">
        <title>Arthrobacter sp. nov., isolated from raw cow's milk with high bacterial count.</title>
        <authorList>
            <person name="Hahne J."/>
            <person name="Isele D."/>
            <person name="Lipski A."/>
        </authorList>
    </citation>
    <scope>NUCLEOTIDE SEQUENCE [LARGE SCALE GENOMIC DNA]</scope>
    <source>
        <strain evidence="5 6">JZ R-35</strain>
    </source>
</reference>
<accession>A0A399JCG1</accession>
<proteinExistence type="predicted"/>
<evidence type="ECO:0000256" key="1">
    <source>
        <dbReference type="ARBA" id="ARBA00023002"/>
    </source>
</evidence>
<evidence type="ECO:0000259" key="3">
    <source>
        <dbReference type="Pfam" id="PF01408"/>
    </source>
</evidence>
<evidence type="ECO:0000256" key="2">
    <source>
        <dbReference type="ARBA" id="ARBA00023027"/>
    </source>
</evidence>
<keyword evidence="2" id="KW-0520">NAD</keyword>
<dbReference type="Proteomes" id="UP000265419">
    <property type="component" value="Unassembled WGS sequence"/>
</dbReference>
<dbReference type="InterPro" id="IPR036291">
    <property type="entry name" value="NAD(P)-bd_dom_sf"/>
</dbReference>
<keyword evidence="6" id="KW-1185">Reference proteome</keyword>
<dbReference type="GO" id="GO:0000166">
    <property type="term" value="F:nucleotide binding"/>
    <property type="evidence" value="ECO:0007669"/>
    <property type="project" value="InterPro"/>
</dbReference>
<gene>
    <name evidence="5" type="ORF">DWB68_02610</name>
</gene>